<dbReference type="Proteomes" id="UP001516464">
    <property type="component" value="Unassembled WGS sequence"/>
</dbReference>
<evidence type="ECO:0000313" key="2">
    <source>
        <dbReference type="Proteomes" id="UP001516464"/>
    </source>
</evidence>
<sequence>MRSNFQNKIIKLCITEILLQIGYERATTNSLNILVSAFTHRMTELLIHFAEHNSLELLLFEFIGSSESYQFGELASFLDAQRDLQVGLLEKHALRNGQESILHILRVIPRNISLRSKRKVVCGNILLSEETDERQVNDEVGREIVVDEYMEKFINECMAIKPVQSDIIINSCNVNEPITKMICYNESPLLKLTKEEYDGVLAHRKQVLSNGEIKINYGLENEFGWERISREIGYIDRMEVDKE</sequence>
<evidence type="ECO:0000313" key="1">
    <source>
        <dbReference type="EMBL" id="KAF7682693.1"/>
    </source>
</evidence>
<proteinExistence type="predicted"/>
<protein>
    <submittedName>
        <fullName evidence="1">Uncharacterized protein</fullName>
    </submittedName>
</protein>
<dbReference type="Pfam" id="PF17027">
    <property type="entry name" value="Bromo_TP_like"/>
    <property type="match status" value="1"/>
</dbReference>
<organism evidence="1 2">
    <name type="scientific">Astathelohania contejeani</name>
    <dbReference type="NCBI Taxonomy" id="164912"/>
    <lineage>
        <taxon>Eukaryota</taxon>
        <taxon>Fungi</taxon>
        <taxon>Fungi incertae sedis</taxon>
        <taxon>Microsporidia</taxon>
        <taxon>Astathelohaniidae</taxon>
        <taxon>Astathelohania</taxon>
    </lineage>
</organism>
<comment type="caution">
    <text evidence="1">The sequence shown here is derived from an EMBL/GenBank/DDBJ whole genome shotgun (WGS) entry which is preliminary data.</text>
</comment>
<gene>
    <name evidence="1" type="ORF">TCON_2088</name>
</gene>
<dbReference type="InterPro" id="IPR031498">
    <property type="entry name" value="Bromo_TP-like"/>
</dbReference>
<dbReference type="EMBL" id="SBIQ01000199">
    <property type="protein sequence ID" value="KAF7682693.1"/>
    <property type="molecule type" value="Genomic_DNA"/>
</dbReference>
<reference evidence="1 2" key="1">
    <citation type="submission" date="2019-01" db="EMBL/GenBank/DDBJ databases">
        <title>Genomes sequencing and comparative genomics of infectious freshwater microsporidia, Cucumispora dikerogammari and Thelohania contejeani.</title>
        <authorList>
            <person name="Cormier A."/>
            <person name="Giraud I."/>
            <person name="Wattier R."/>
            <person name="Teixeira M."/>
            <person name="Grandjean F."/>
            <person name="Rigaud T."/>
            <person name="Cordaux R."/>
        </authorList>
    </citation>
    <scope>NUCLEOTIDE SEQUENCE [LARGE SCALE GENOMIC DNA]</scope>
    <source>
        <strain evidence="1">T1</strain>
        <tissue evidence="1">Spores</tissue>
    </source>
</reference>
<name>A0ABQ7HWZ9_9MICR</name>
<keyword evidence="2" id="KW-1185">Reference proteome</keyword>
<accession>A0ABQ7HWZ9</accession>